<dbReference type="InterPro" id="IPR001173">
    <property type="entry name" value="Glyco_trans_2-like"/>
</dbReference>
<proteinExistence type="predicted"/>
<gene>
    <name evidence="3" type="ORF">FAM09_25590</name>
</gene>
<feature type="transmembrane region" description="Helical" evidence="1">
    <location>
        <begin position="263"/>
        <end position="285"/>
    </location>
</feature>
<dbReference type="PANTHER" id="PTHR48090:SF7">
    <property type="entry name" value="RFBJ PROTEIN"/>
    <property type="match status" value="1"/>
</dbReference>
<dbReference type="EMBL" id="STFF01000009">
    <property type="protein sequence ID" value="THU33524.1"/>
    <property type="molecule type" value="Genomic_DNA"/>
</dbReference>
<comment type="caution">
    <text evidence="3">The sequence shown here is derived from an EMBL/GenBank/DDBJ whole genome shotgun (WGS) entry which is preliminary data.</text>
</comment>
<dbReference type="AlphaFoldDB" id="A0A4S8HIR3"/>
<feature type="transmembrane region" description="Helical" evidence="1">
    <location>
        <begin position="228"/>
        <end position="251"/>
    </location>
</feature>
<dbReference type="SUPFAM" id="SSF53448">
    <property type="entry name" value="Nucleotide-diphospho-sugar transferases"/>
    <property type="match status" value="1"/>
</dbReference>
<dbReference type="Proteomes" id="UP000306918">
    <property type="component" value="Unassembled WGS sequence"/>
</dbReference>
<evidence type="ECO:0000313" key="4">
    <source>
        <dbReference type="Proteomes" id="UP000306918"/>
    </source>
</evidence>
<evidence type="ECO:0000259" key="2">
    <source>
        <dbReference type="Pfam" id="PF00535"/>
    </source>
</evidence>
<evidence type="ECO:0000313" key="3">
    <source>
        <dbReference type="EMBL" id="THU33524.1"/>
    </source>
</evidence>
<dbReference type="Gene3D" id="3.90.550.10">
    <property type="entry name" value="Spore Coat Polysaccharide Biosynthesis Protein SpsA, Chain A"/>
    <property type="match status" value="1"/>
</dbReference>
<dbReference type="GO" id="GO:0016740">
    <property type="term" value="F:transferase activity"/>
    <property type="evidence" value="ECO:0007669"/>
    <property type="project" value="UniProtKB-KW"/>
</dbReference>
<dbReference type="PANTHER" id="PTHR48090">
    <property type="entry name" value="UNDECAPRENYL-PHOSPHATE 4-DEOXY-4-FORMAMIDO-L-ARABINOSE TRANSFERASE-RELATED"/>
    <property type="match status" value="1"/>
</dbReference>
<protein>
    <submittedName>
        <fullName evidence="3">Glycosyltransferase</fullName>
    </submittedName>
</protein>
<feature type="domain" description="Glycosyltransferase 2-like" evidence="2">
    <location>
        <begin position="5"/>
        <end position="161"/>
    </location>
</feature>
<keyword evidence="3" id="KW-0808">Transferase</keyword>
<dbReference type="Pfam" id="PF00535">
    <property type="entry name" value="Glycos_transf_2"/>
    <property type="match status" value="1"/>
</dbReference>
<dbReference type="RefSeq" id="WP_136580012.1">
    <property type="nucleotide sequence ID" value="NZ_STFF01000009.1"/>
</dbReference>
<keyword evidence="1" id="KW-0812">Transmembrane</keyword>
<keyword evidence="1" id="KW-0472">Membrane</keyword>
<dbReference type="OrthoDB" id="9810303at2"/>
<dbReference type="InterPro" id="IPR029044">
    <property type="entry name" value="Nucleotide-diphossugar_trans"/>
</dbReference>
<reference evidence="3 4" key="1">
    <citation type="submission" date="2019-04" db="EMBL/GenBank/DDBJ databases">
        <title>Niastella caeni sp. nov., isolated from activated sludge.</title>
        <authorList>
            <person name="Sheng M."/>
        </authorList>
    </citation>
    <scope>NUCLEOTIDE SEQUENCE [LARGE SCALE GENOMIC DNA]</scope>
    <source>
        <strain evidence="3 4">HX-2-15</strain>
    </source>
</reference>
<organism evidence="3 4">
    <name type="scientific">Niastella caeni</name>
    <dbReference type="NCBI Taxonomy" id="2569763"/>
    <lineage>
        <taxon>Bacteria</taxon>
        <taxon>Pseudomonadati</taxon>
        <taxon>Bacteroidota</taxon>
        <taxon>Chitinophagia</taxon>
        <taxon>Chitinophagales</taxon>
        <taxon>Chitinophagaceae</taxon>
        <taxon>Niastella</taxon>
    </lineage>
</organism>
<dbReference type="CDD" id="cd04179">
    <property type="entry name" value="DPM_DPG-synthase_like"/>
    <property type="match status" value="1"/>
</dbReference>
<accession>A0A4S8HIR3</accession>
<dbReference type="InterPro" id="IPR050256">
    <property type="entry name" value="Glycosyltransferase_2"/>
</dbReference>
<sequence>MKIAVLIPCYNEAATIGKVVEDFQKNIPEADIYVYDNNSSDNTAKIAASVGAIVVQERRQGKGNVVRSMFKDIDADIYVMIDGDDTYPVEAVHDVIKPVMYNRADMVIGERMTNGTYAKENSRAMHGFGNNLVKRLINFLFKSKLTDIMTGYRAFSRYYVKTYPVSSRGFEIETEMTVYALHNNYNIVEVPINFRDRPEGSFSKLNTYRDGFKVLRIIFLLFKDYRPLLFFGISSLLLAFTGLLIGISPILEFIKEGYVHKVPSAILASGFEIIAMLLFACGLILDTTVKHQKALHEQLSNLFLISDKKKDTSSSSRNTRYVNAAYHAK</sequence>
<keyword evidence="4" id="KW-1185">Reference proteome</keyword>
<name>A0A4S8HIR3_9BACT</name>
<keyword evidence="1" id="KW-1133">Transmembrane helix</keyword>
<evidence type="ECO:0000256" key="1">
    <source>
        <dbReference type="SAM" id="Phobius"/>
    </source>
</evidence>